<evidence type="ECO:0008006" key="5">
    <source>
        <dbReference type="Google" id="ProtNLM"/>
    </source>
</evidence>
<feature type="region of interest" description="Disordered" evidence="1">
    <location>
        <begin position="282"/>
        <end position="322"/>
    </location>
</feature>
<feature type="compositionally biased region" description="Basic residues" evidence="1">
    <location>
        <begin position="312"/>
        <end position="322"/>
    </location>
</feature>
<evidence type="ECO:0000313" key="4">
    <source>
        <dbReference type="Proteomes" id="UP001604267"/>
    </source>
</evidence>
<feature type="transmembrane region" description="Helical" evidence="2">
    <location>
        <begin position="192"/>
        <end position="210"/>
    </location>
</feature>
<keyword evidence="2" id="KW-0472">Membrane</keyword>
<feature type="transmembrane region" description="Helical" evidence="2">
    <location>
        <begin position="66"/>
        <end position="85"/>
    </location>
</feature>
<name>A0ABW7BEN4_9ACTN</name>
<feature type="transmembrane region" description="Helical" evidence="2">
    <location>
        <begin position="222"/>
        <end position="243"/>
    </location>
</feature>
<feature type="transmembrane region" description="Helical" evidence="2">
    <location>
        <begin position="92"/>
        <end position="109"/>
    </location>
</feature>
<feature type="transmembrane region" description="Helical" evidence="2">
    <location>
        <begin position="154"/>
        <end position="172"/>
    </location>
</feature>
<dbReference type="RefSeq" id="WP_392820666.1">
    <property type="nucleotide sequence ID" value="NZ_JBICYV010000014.1"/>
</dbReference>
<accession>A0ABW7BEN4</accession>
<dbReference type="Proteomes" id="UP001604267">
    <property type="component" value="Unassembled WGS sequence"/>
</dbReference>
<feature type="transmembrane region" description="Helical" evidence="2">
    <location>
        <begin position="255"/>
        <end position="273"/>
    </location>
</feature>
<feature type="transmembrane region" description="Helical" evidence="2">
    <location>
        <begin position="6"/>
        <end position="28"/>
    </location>
</feature>
<evidence type="ECO:0000256" key="1">
    <source>
        <dbReference type="SAM" id="MobiDB-lite"/>
    </source>
</evidence>
<protein>
    <recommendedName>
        <fullName evidence="5">Integral membrane protein</fullName>
    </recommendedName>
</protein>
<evidence type="ECO:0000313" key="3">
    <source>
        <dbReference type="EMBL" id="MFG3014224.1"/>
    </source>
</evidence>
<keyword evidence="4" id="KW-1185">Reference proteome</keyword>
<gene>
    <name evidence="3" type="ORF">ACGFZB_28125</name>
</gene>
<feature type="compositionally biased region" description="Low complexity" evidence="1">
    <location>
        <begin position="295"/>
        <end position="306"/>
    </location>
</feature>
<keyword evidence="2" id="KW-0812">Transmembrane</keyword>
<feature type="transmembrane region" description="Helical" evidence="2">
    <location>
        <begin position="40"/>
        <end position="60"/>
    </location>
</feature>
<organism evidence="3 4">
    <name type="scientific">Streptomyces cinerochromogenes</name>
    <dbReference type="NCBI Taxonomy" id="66422"/>
    <lineage>
        <taxon>Bacteria</taxon>
        <taxon>Bacillati</taxon>
        <taxon>Actinomycetota</taxon>
        <taxon>Actinomycetes</taxon>
        <taxon>Kitasatosporales</taxon>
        <taxon>Streptomycetaceae</taxon>
        <taxon>Streptomyces</taxon>
    </lineage>
</organism>
<keyword evidence="2" id="KW-1133">Transmembrane helix</keyword>
<dbReference type="EMBL" id="JBICYV010000014">
    <property type="protein sequence ID" value="MFG3014224.1"/>
    <property type="molecule type" value="Genomic_DNA"/>
</dbReference>
<evidence type="ECO:0000256" key="2">
    <source>
        <dbReference type="SAM" id="Phobius"/>
    </source>
</evidence>
<feature type="transmembrane region" description="Helical" evidence="2">
    <location>
        <begin position="121"/>
        <end position="142"/>
    </location>
</feature>
<sequence length="322" mass="34274">MSSAQTAFFVLVTLAVALTVCFASLAYFRRVTLPRPAVGVFNGNDMVIMMGFVVVLPVLYLALPGWLLPPVLGLTLAGGLSVGYGPVVRRTGVRWSLIAAVLAADWLTARSAQDDPTHATPYWLVNSLVIMLMAVGAANLNAQGGLKLRHVSRFALALAVYDLFFATVIPLTQKLFDAVQGYAFAPSAGLRIGGYGAVVGMGDLLVYALFTTVAYKAYGRAGLIWALALVTVFGALAPTLTPVTVQALTGHLPQIVPAQIFFGPAAFCGYLVLRRRGPERRMADLRPPVPPVPVPTAQQPAEPATADEPRERSRRHHSPAGS</sequence>
<proteinExistence type="predicted"/>
<reference evidence="3 4" key="1">
    <citation type="submission" date="2024-10" db="EMBL/GenBank/DDBJ databases">
        <title>The Natural Products Discovery Center: Release of the First 8490 Sequenced Strains for Exploring Actinobacteria Biosynthetic Diversity.</title>
        <authorList>
            <person name="Kalkreuter E."/>
            <person name="Kautsar S.A."/>
            <person name="Yang D."/>
            <person name="Bader C.D."/>
            <person name="Teijaro C.N."/>
            <person name="Fluegel L."/>
            <person name="Davis C.M."/>
            <person name="Simpson J.R."/>
            <person name="Lauterbach L."/>
            <person name="Steele A.D."/>
            <person name="Gui C."/>
            <person name="Meng S."/>
            <person name="Li G."/>
            <person name="Viehrig K."/>
            <person name="Ye F."/>
            <person name="Su P."/>
            <person name="Kiefer A.F."/>
            <person name="Nichols A."/>
            <person name="Cepeda A.J."/>
            <person name="Yan W."/>
            <person name="Fan B."/>
            <person name="Jiang Y."/>
            <person name="Adhikari A."/>
            <person name="Zheng C.-J."/>
            <person name="Schuster L."/>
            <person name="Cowan T.M."/>
            <person name="Smanski M.J."/>
            <person name="Chevrette M.G."/>
            <person name="De Carvalho L.P.S."/>
            <person name="Shen B."/>
        </authorList>
    </citation>
    <scope>NUCLEOTIDE SEQUENCE [LARGE SCALE GENOMIC DNA]</scope>
    <source>
        <strain evidence="3 4">NPDC048320</strain>
    </source>
</reference>
<comment type="caution">
    <text evidence="3">The sequence shown here is derived from an EMBL/GenBank/DDBJ whole genome shotgun (WGS) entry which is preliminary data.</text>
</comment>